<dbReference type="InterPro" id="IPR024983">
    <property type="entry name" value="CHAT_dom"/>
</dbReference>
<feature type="region of interest" description="Disordered" evidence="1">
    <location>
        <begin position="1069"/>
        <end position="1089"/>
    </location>
</feature>
<evidence type="ECO:0000313" key="3">
    <source>
        <dbReference type="EMBL" id="CAE6537260.1"/>
    </source>
</evidence>
<feature type="region of interest" description="Disordered" evidence="1">
    <location>
        <begin position="1"/>
        <end position="288"/>
    </location>
</feature>
<feature type="compositionally biased region" description="Pro residues" evidence="1">
    <location>
        <begin position="20"/>
        <end position="32"/>
    </location>
</feature>
<evidence type="ECO:0000259" key="2">
    <source>
        <dbReference type="Pfam" id="PF12770"/>
    </source>
</evidence>
<feature type="region of interest" description="Disordered" evidence="1">
    <location>
        <begin position="1256"/>
        <end position="1281"/>
    </location>
</feature>
<dbReference type="OrthoDB" id="71307at2759"/>
<dbReference type="Proteomes" id="UP000663853">
    <property type="component" value="Unassembled WGS sequence"/>
</dbReference>
<feature type="compositionally biased region" description="Acidic residues" evidence="1">
    <location>
        <begin position="278"/>
        <end position="288"/>
    </location>
</feature>
<feature type="compositionally biased region" description="Basic residues" evidence="1">
    <location>
        <begin position="234"/>
        <end position="248"/>
    </location>
</feature>
<protein>
    <recommendedName>
        <fullName evidence="2">CHAT domain-containing protein</fullName>
    </recommendedName>
</protein>
<proteinExistence type="predicted"/>
<name>A0A8H3HRX5_9AGAM</name>
<dbReference type="EMBL" id="CAJMXA010004213">
    <property type="protein sequence ID" value="CAE6537260.1"/>
    <property type="molecule type" value="Genomic_DNA"/>
</dbReference>
<accession>A0A8H3HRX5</accession>
<reference evidence="3" key="1">
    <citation type="submission" date="2021-01" db="EMBL/GenBank/DDBJ databases">
        <authorList>
            <person name="Kaushik A."/>
        </authorList>
    </citation>
    <scope>NUCLEOTIDE SEQUENCE</scope>
    <source>
        <strain evidence="3">AG6-10EEA</strain>
    </source>
</reference>
<feature type="compositionally biased region" description="Low complexity" evidence="1">
    <location>
        <begin position="33"/>
        <end position="43"/>
    </location>
</feature>
<evidence type="ECO:0000256" key="1">
    <source>
        <dbReference type="SAM" id="MobiDB-lite"/>
    </source>
</evidence>
<gene>
    <name evidence="3" type="ORF">RDB_LOCUS183394</name>
</gene>
<sequence>MNAPPGTQGSGRREARTAPVPAPTTAPVPPTTTFPDLPDLTPVSDPAARRNEQVASTETTRDRRLSRRAARRAAAEARVPEPPSTPPRRLGQLQELSDDDEVLSTRQAMSQVNRSRDLRRLTSRRGAVQPIVPPETRGKPTLEMSMLSSEEDEEEDDPVTRKSIPLARRAVAEPKRSEPAASTLDQLPGASDSDDSDAIDVALAERLARPAAGTFQRDKSLALRTIHTPERNKRLSRHAKHIAARGKRISLQAARDKRYARRTAGGATTPEPPSAPPSDEEDSDTAIPDDPELLEVLVSIPPVPLASTASMLDMPSSIPFMGGLQTGYEPPRFAKVEAEVVATQTQSIEGDLQDLRRQEPEDDSAVSSGPRTILQEVQEVDKRVSTLEEQLKPGKTPIPTLRSMKLEVDGILAILKGILVRIFPEPRDLTSALSPDYQRTLDQSLSMLGMLASSLFLLPECNDSPKYFALSKSCLILAATYTPKGHKVAPVIASHLGTLYFQRFQFSGITNDIKNAIYMHRQSVDVGPDDHAKRAMFLGWLGRSYTALFEEDQKAEDLKKAMEYNSKAWENIQSKVGKANEDEATREEKRHILEGKSRALQCLVEHVGGLNNASLLNLGIREWRTTLLGLMKHHDTHDGIKAGCMRTLGFLYITRFDQLGGLHQTDIDRSLTFLATAITLLPEQHSDLRSTLCILAHSLVARPSSSESESEANSELAFEYLELAKELTPVSHAFEPHLRASYGDVHMALSRRATVPQIKADRLVRAIDYHQAVLKYSACHPGSRLWAKTRQRLGLCRFYKYNDSKGSAPLEVEELKLSLREFISIVLAPRGHLFDRFTAACSWAKYAASHPAFWQQALCGYETAMELIPLLACFGAVPDQRRKATQKCAELATEAAAVAIEAGQYWFALTLLEQGRSVKWNHILQLQTPLHTLKTKVGGETLAKKLEDLLKRLQLEEETPASHDSTEQSPRNDLDLEKCYEEILEEIREIPGFAHFMRPRPAEDLMRTACKGPVVVINVHESHCDALIVQPIRDNNKGIERIALPELSPDKIIQMRDIIDQSLEEIGGTRAGDSKSSGVAGQQQQRTEPIDRLEDQLKNLWDWVVHPILMGLGYESRPKKLPYVTWCPTGPLSFLPLHAAGDYRNTGAEKTFEYAISSYTPTLGALLTDVHHDVVPKPYCDLLLVNPERGLNSGGLPGADEELECIAKQFEVASVSARQRFSNSVHSSSHGPKVPEDWQYPECQPALNLGGLLDDEADQLSSNDSRPTPNVPENLGHQDKGPLITRLEGLQASPNKVYEEMQKHDWVHLACHAVQNDENPAMCGFYLGGELLSLQKIARMPYEKRGLAFLSACQTAKGDQSLPDEAIHLASGMLMSGYSNVIATMWPVRDADAPFVANDVYNRLLVGDKMKCGRSAAALHLALDKLRASLKDRGRVALAYWIPFIHYGP</sequence>
<feature type="compositionally biased region" description="Basic and acidic residues" evidence="1">
    <location>
        <begin position="216"/>
        <end position="233"/>
    </location>
</feature>
<feature type="compositionally biased region" description="Polar residues" evidence="1">
    <location>
        <begin position="1074"/>
        <end position="1087"/>
    </location>
</feature>
<organism evidence="3 4">
    <name type="scientific">Rhizoctonia solani</name>
    <dbReference type="NCBI Taxonomy" id="456999"/>
    <lineage>
        <taxon>Eukaryota</taxon>
        <taxon>Fungi</taxon>
        <taxon>Dikarya</taxon>
        <taxon>Basidiomycota</taxon>
        <taxon>Agaricomycotina</taxon>
        <taxon>Agaricomycetes</taxon>
        <taxon>Cantharellales</taxon>
        <taxon>Ceratobasidiaceae</taxon>
        <taxon>Rhizoctonia</taxon>
    </lineage>
</organism>
<feature type="domain" description="CHAT" evidence="2">
    <location>
        <begin position="1287"/>
        <end position="1448"/>
    </location>
</feature>
<evidence type="ECO:0000313" key="4">
    <source>
        <dbReference type="Proteomes" id="UP000663853"/>
    </source>
</evidence>
<feature type="compositionally biased region" description="Polar residues" evidence="1">
    <location>
        <begin position="104"/>
        <end position="113"/>
    </location>
</feature>
<dbReference type="Pfam" id="PF12770">
    <property type="entry name" value="CHAT"/>
    <property type="match status" value="1"/>
</dbReference>
<comment type="caution">
    <text evidence="3">The sequence shown here is derived from an EMBL/GenBank/DDBJ whole genome shotgun (WGS) entry which is preliminary data.</text>
</comment>
<feature type="compositionally biased region" description="Polar residues" evidence="1">
    <location>
        <begin position="1259"/>
        <end position="1268"/>
    </location>
</feature>